<dbReference type="EMBL" id="BK059118">
    <property type="protein sequence ID" value="DAE32219.1"/>
    <property type="molecule type" value="Genomic_DNA"/>
</dbReference>
<protein>
    <submittedName>
        <fullName evidence="1">Head fiber protein</fullName>
    </submittedName>
</protein>
<proteinExistence type="predicted"/>
<reference evidence="1" key="1">
    <citation type="journal article" date="2021" name="Proc. Natl. Acad. Sci. U.S.A.">
        <title>A Catalog of Tens of Thousands of Viruses from Human Metagenomes Reveals Hidden Associations with Chronic Diseases.</title>
        <authorList>
            <person name="Tisza M.J."/>
            <person name="Buck C.B."/>
        </authorList>
    </citation>
    <scope>NUCLEOTIDE SEQUENCE</scope>
    <source>
        <strain evidence="1">CtLpa4</strain>
    </source>
</reference>
<organism evidence="1">
    <name type="scientific">virus sp. ctLpa4</name>
    <dbReference type="NCBI Taxonomy" id="2825814"/>
    <lineage>
        <taxon>Viruses</taxon>
    </lineage>
</organism>
<name>A0A8S5RM23_9VIRU</name>
<accession>A0A8S5RM23</accession>
<sequence>MGLRIDRKKDERVVHACTHNLADIPNGVTVCSADLIPGGILREGTAIGKGEAGLYHVIKTAKVTEAANNTATAYKVEKGHHFKKGDFVMLKVGAKAYAITAIDTSETTYDTITVGTTLGEAVKVGDALVQASAQSASNTSAFKYAPKALVGDSYEVKALDNHLVVAVTIGQFKESVIPAQNGDIKAALPGIVLI</sequence>
<evidence type="ECO:0000313" key="1">
    <source>
        <dbReference type="EMBL" id="DAE32219.1"/>
    </source>
</evidence>